<evidence type="ECO:0000256" key="5">
    <source>
        <dbReference type="ARBA" id="ARBA00005520"/>
    </source>
</evidence>
<comment type="subunit">
    <text evidence="14">Homodimer.</text>
</comment>
<evidence type="ECO:0000256" key="14">
    <source>
        <dbReference type="HAMAP-Rule" id="MF_00180"/>
    </source>
</evidence>
<dbReference type="PANTHER" id="PTHR21327:SF34">
    <property type="entry name" value="3,4-DIHYDROXY-2-BUTANONE 4-PHOSPHATE SYNTHASE"/>
    <property type="match status" value="1"/>
</dbReference>
<dbReference type="SUPFAM" id="SSF142695">
    <property type="entry name" value="RibA-like"/>
    <property type="match status" value="1"/>
</dbReference>
<evidence type="ECO:0000256" key="10">
    <source>
        <dbReference type="ARBA" id="ARBA00022723"/>
    </source>
</evidence>
<comment type="similarity">
    <text evidence="6">In the C-terminal section; belongs to the GTP cyclohydrolase II family.</text>
</comment>
<dbReference type="OrthoDB" id="9793111at2"/>
<comment type="similarity">
    <text evidence="14">Belongs to the DHBP synthase family.</text>
</comment>
<dbReference type="PIRSF" id="PIRSF001259">
    <property type="entry name" value="RibA"/>
    <property type="match status" value="1"/>
</dbReference>
<evidence type="ECO:0000256" key="7">
    <source>
        <dbReference type="ARBA" id="ARBA00012153"/>
    </source>
</evidence>
<evidence type="ECO:0000256" key="9">
    <source>
        <dbReference type="ARBA" id="ARBA00022619"/>
    </source>
</evidence>
<feature type="site" description="Essential for catalytic activity" evidence="14">
    <location>
        <position position="230"/>
    </location>
</feature>
<sequence>MQTEQLESTRTRIREIIAKGRMSKSAIARAAGLHANSLRDCDEPHWNPTSETLAKLDSFLRVNSDRDVIASPEEIIDEARNGRMFILVDDEDRENEGDLVIPAQMATPSAVNFMATHGRGLICLTLTRTRTEQLGLELMSRNNRTRHETAFTTSIEAREGVSTGISAADRARTISVAIDGTKGADDIVTPGHVFPLIARDGGVLTRAGHTEAAVDIARLAGLNPSGVICEIMNDDGTMARMDDLVRFARLHDLKVGTIRDLIAYRRRHDRHVKVVSESRFTSATGKIWTAMAFRNEPTGDEMMALVHGRVDSETPTLVRMHTLDMFADILGEKGPRTGLLRRSMEMIEGEGSGVLVAISRLKGGALARYFEARESKNPEEMDELRDYGVGAQILAELGVHEMILLTTSHHSLIALEGYGLSIVEERLIAPAGAEAVEPA</sequence>
<feature type="binding site" evidence="14">
    <location>
        <begin position="206"/>
        <end position="210"/>
    </location>
    <ligand>
        <name>D-ribulose 5-phosphate</name>
        <dbReference type="ChEBI" id="CHEBI:58121"/>
    </ligand>
</feature>
<dbReference type="GO" id="GO:0003935">
    <property type="term" value="F:GTP cyclohydrolase II activity"/>
    <property type="evidence" value="ECO:0007669"/>
    <property type="project" value="TreeGrafter"/>
</dbReference>
<dbReference type="NCBIfam" id="TIGR00506">
    <property type="entry name" value="ribB"/>
    <property type="match status" value="1"/>
</dbReference>
<dbReference type="GO" id="GO:0030145">
    <property type="term" value="F:manganese ion binding"/>
    <property type="evidence" value="ECO:0007669"/>
    <property type="project" value="UniProtKB-UniRule"/>
</dbReference>
<dbReference type="EMBL" id="BMIP01000002">
    <property type="protein sequence ID" value="GGD66645.1"/>
    <property type="molecule type" value="Genomic_DNA"/>
</dbReference>
<dbReference type="GO" id="GO:0009231">
    <property type="term" value="P:riboflavin biosynthetic process"/>
    <property type="evidence" value="ECO:0007669"/>
    <property type="project" value="UniProtKB-UniRule"/>
</dbReference>
<keyword evidence="13 14" id="KW-0456">Lyase</keyword>
<comment type="caution">
    <text evidence="16">The sequence shown here is derived from an EMBL/GenBank/DDBJ whole genome shotgun (WGS) entry which is preliminary data.</text>
</comment>
<dbReference type="AlphaFoldDB" id="A0A916YXJ4"/>
<dbReference type="GO" id="GO:0008686">
    <property type="term" value="F:3,4-dihydroxy-2-butanone-4-phosphate synthase activity"/>
    <property type="evidence" value="ECO:0007669"/>
    <property type="project" value="UniProtKB-UniRule"/>
</dbReference>
<feature type="binding site" evidence="14">
    <location>
        <begin position="93"/>
        <end position="94"/>
    </location>
    <ligand>
        <name>D-ribulose 5-phosphate</name>
        <dbReference type="ChEBI" id="CHEBI:58121"/>
    </ligand>
</feature>
<keyword evidence="9 14" id="KW-0686">Riboflavin biosynthesis</keyword>
<dbReference type="GO" id="GO:0005829">
    <property type="term" value="C:cytosol"/>
    <property type="evidence" value="ECO:0007669"/>
    <property type="project" value="TreeGrafter"/>
</dbReference>
<dbReference type="RefSeq" id="WP_066775730.1">
    <property type="nucleotide sequence ID" value="NZ_BMIP01000002.1"/>
</dbReference>
<feature type="domain" description="GTP cyclohydrolase II" evidence="15">
    <location>
        <begin position="275"/>
        <end position="425"/>
    </location>
</feature>
<evidence type="ECO:0000256" key="11">
    <source>
        <dbReference type="ARBA" id="ARBA00022842"/>
    </source>
</evidence>
<proteinExistence type="inferred from homology"/>
<comment type="similarity">
    <text evidence="5">In the N-terminal section; belongs to the DHBP synthase family.</text>
</comment>
<organism evidence="16 17">
    <name type="scientific">Croceicoccus mobilis</name>
    <dbReference type="NCBI Taxonomy" id="1703339"/>
    <lineage>
        <taxon>Bacteria</taxon>
        <taxon>Pseudomonadati</taxon>
        <taxon>Pseudomonadota</taxon>
        <taxon>Alphaproteobacteria</taxon>
        <taxon>Sphingomonadales</taxon>
        <taxon>Erythrobacteraceae</taxon>
        <taxon>Croceicoccus</taxon>
    </lineage>
</organism>
<evidence type="ECO:0000256" key="6">
    <source>
        <dbReference type="ARBA" id="ARBA00008976"/>
    </source>
</evidence>
<dbReference type="Gene3D" id="3.90.870.10">
    <property type="entry name" value="DHBP synthase"/>
    <property type="match status" value="1"/>
</dbReference>
<name>A0A916YXJ4_9SPHN</name>
<comment type="cofactor">
    <cofactor evidence="2">
        <name>Mn(2+)</name>
        <dbReference type="ChEBI" id="CHEBI:29035"/>
    </cofactor>
</comment>
<keyword evidence="11 14" id="KW-0460">Magnesium</keyword>
<protein>
    <recommendedName>
        <fullName evidence="8 14">3,4-dihydroxy-2-butanone 4-phosphate synthase</fullName>
        <shortName evidence="14">DHBP synthase</shortName>
        <ecNumber evidence="7 14">4.1.99.12</ecNumber>
    </recommendedName>
</protein>
<dbReference type="Pfam" id="PF00925">
    <property type="entry name" value="GTP_cyclohydro2"/>
    <property type="match status" value="1"/>
</dbReference>
<comment type="pathway">
    <text evidence="4 14">Cofactor biosynthesis; riboflavin biosynthesis; 2-hydroxy-3-oxobutyl phosphate from D-ribulose 5-phosphate: step 1/1.</text>
</comment>
<dbReference type="InterPro" id="IPR036144">
    <property type="entry name" value="RibA-like_sf"/>
</dbReference>
<evidence type="ECO:0000256" key="2">
    <source>
        <dbReference type="ARBA" id="ARBA00001936"/>
    </source>
</evidence>
<dbReference type="Pfam" id="PF00926">
    <property type="entry name" value="DHBP_synthase"/>
    <property type="match status" value="1"/>
</dbReference>
<dbReference type="InterPro" id="IPR017945">
    <property type="entry name" value="DHBP_synth_RibB-like_a/b_dom"/>
</dbReference>
<dbReference type="GO" id="GO:0000287">
    <property type="term" value="F:magnesium ion binding"/>
    <property type="evidence" value="ECO:0007669"/>
    <property type="project" value="UniProtKB-UniRule"/>
</dbReference>
<dbReference type="SUPFAM" id="SSF55821">
    <property type="entry name" value="YrdC/RibB"/>
    <property type="match status" value="1"/>
</dbReference>
<evidence type="ECO:0000256" key="8">
    <source>
        <dbReference type="ARBA" id="ARBA00018836"/>
    </source>
</evidence>
<comment type="catalytic activity">
    <reaction evidence="1 14">
        <text>D-ribulose 5-phosphate = (2S)-2-hydroxy-3-oxobutyl phosphate + formate + H(+)</text>
        <dbReference type="Rhea" id="RHEA:18457"/>
        <dbReference type="ChEBI" id="CHEBI:15378"/>
        <dbReference type="ChEBI" id="CHEBI:15740"/>
        <dbReference type="ChEBI" id="CHEBI:58121"/>
        <dbReference type="ChEBI" id="CHEBI:58830"/>
        <dbReference type="EC" id="4.1.99.12"/>
    </reaction>
</comment>
<evidence type="ECO:0000256" key="12">
    <source>
        <dbReference type="ARBA" id="ARBA00023211"/>
    </source>
</evidence>
<reference evidence="16" key="1">
    <citation type="journal article" date="2014" name="Int. J. Syst. Evol. Microbiol.">
        <title>Complete genome sequence of Corynebacterium casei LMG S-19264T (=DSM 44701T), isolated from a smear-ripened cheese.</title>
        <authorList>
            <consortium name="US DOE Joint Genome Institute (JGI-PGF)"/>
            <person name="Walter F."/>
            <person name="Albersmeier A."/>
            <person name="Kalinowski J."/>
            <person name="Ruckert C."/>
        </authorList>
    </citation>
    <scope>NUCLEOTIDE SEQUENCE</scope>
    <source>
        <strain evidence="16">CGMCC 1.15360</strain>
    </source>
</reference>
<keyword evidence="12 14" id="KW-0464">Manganese</keyword>
<evidence type="ECO:0000256" key="13">
    <source>
        <dbReference type="ARBA" id="ARBA00023239"/>
    </source>
</evidence>
<feature type="binding site" evidence="14">
    <location>
        <position position="94"/>
    </location>
    <ligand>
        <name>Mg(2+)</name>
        <dbReference type="ChEBI" id="CHEBI:18420"/>
        <label>2</label>
    </ligand>
</feature>
<dbReference type="InterPro" id="IPR000422">
    <property type="entry name" value="DHBP_synthase_RibB"/>
</dbReference>
<evidence type="ECO:0000256" key="1">
    <source>
        <dbReference type="ARBA" id="ARBA00000141"/>
    </source>
</evidence>
<gene>
    <name evidence="14" type="primary">ribB</name>
    <name evidence="16" type="ORF">GCM10010990_15240</name>
</gene>
<dbReference type="HAMAP" id="MF_00180">
    <property type="entry name" value="RibB"/>
    <property type="match status" value="1"/>
</dbReference>
<accession>A0A916YXJ4</accession>
<evidence type="ECO:0000313" key="17">
    <source>
        <dbReference type="Proteomes" id="UP000612349"/>
    </source>
</evidence>
<evidence type="ECO:0000313" key="16">
    <source>
        <dbReference type="EMBL" id="GGD66645.1"/>
    </source>
</evidence>
<dbReference type="PANTHER" id="PTHR21327">
    <property type="entry name" value="GTP CYCLOHYDROLASE II-RELATED"/>
    <property type="match status" value="1"/>
</dbReference>
<keyword evidence="17" id="KW-1185">Reference proteome</keyword>
<evidence type="ECO:0000256" key="4">
    <source>
        <dbReference type="ARBA" id="ARBA00004904"/>
    </source>
</evidence>
<evidence type="ECO:0000259" key="15">
    <source>
        <dbReference type="Pfam" id="PF00925"/>
    </source>
</evidence>
<evidence type="ECO:0000256" key="3">
    <source>
        <dbReference type="ARBA" id="ARBA00002284"/>
    </source>
</evidence>
<feature type="site" description="Essential for catalytic activity" evidence="14">
    <location>
        <position position="192"/>
    </location>
</feature>
<dbReference type="FunFam" id="3.90.870.10:FF:000001">
    <property type="entry name" value="Riboflavin biosynthesis protein RibBA"/>
    <property type="match status" value="1"/>
</dbReference>
<dbReference type="EC" id="4.1.99.12" evidence="7 14"/>
<feature type="binding site" evidence="14">
    <location>
        <position position="94"/>
    </location>
    <ligand>
        <name>Mg(2+)</name>
        <dbReference type="ChEBI" id="CHEBI:18420"/>
        <label>1</label>
    </ligand>
</feature>
<feature type="binding site" evidence="14">
    <location>
        <position position="209"/>
    </location>
    <ligand>
        <name>Mg(2+)</name>
        <dbReference type="ChEBI" id="CHEBI:18420"/>
        <label>2</label>
    </ligand>
</feature>
<comment type="function">
    <text evidence="3 14">Catalyzes the conversion of D-ribulose 5-phosphate to formate and 3,4-dihydroxy-2-butanone 4-phosphate.</text>
</comment>
<dbReference type="Gene3D" id="3.40.50.10990">
    <property type="entry name" value="GTP cyclohydrolase II"/>
    <property type="match status" value="1"/>
</dbReference>
<dbReference type="Proteomes" id="UP000612349">
    <property type="component" value="Unassembled WGS sequence"/>
</dbReference>
<dbReference type="InterPro" id="IPR032677">
    <property type="entry name" value="GTP_cyclohydro_II"/>
</dbReference>
<keyword evidence="10 14" id="KW-0479">Metal-binding</keyword>
<reference evidence="16" key="2">
    <citation type="submission" date="2020-09" db="EMBL/GenBank/DDBJ databases">
        <authorList>
            <person name="Sun Q."/>
            <person name="Zhou Y."/>
        </authorList>
    </citation>
    <scope>NUCLEOTIDE SEQUENCE</scope>
    <source>
        <strain evidence="16">CGMCC 1.15360</strain>
    </source>
</reference>
<comment type="cofactor">
    <cofactor evidence="14">
        <name>Mg(2+)</name>
        <dbReference type="ChEBI" id="CHEBI:18420"/>
    </cofactor>
    <cofactor evidence="14">
        <name>Mn(2+)</name>
        <dbReference type="ChEBI" id="CHEBI:29035"/>
    </cofactor>
    <text evidence="14">Binds 2 divalent metal cations per subunit. Magnesium or manganese.</text>
</comment>
<feature type="binding site" evidence="14">
    <location>
        <position position="98"/>
    </location>
    <ligand>
        <name>D-ribulose 5-phosphate</name>
        <dbReference type="ChEBI" id="CHEBI:58121"/>
    </ligand>
</feature>